<evidence type="ECO:0000313" key="2">
    <source>
        <dbReference type="EMBL" id="GBP38638.1"/>
    </source>
</evidence>
<dbReference type="Proteomes" id="UP000299102">
    <property type="component" value="Unassembled WGS sequence"/>
</dbReference>
<sequence>MVSHFRPAIFLAERDRGRPTRPARRLLPARSGTRHSGPHRYSVFVAGLWAVHKYLEDCARVSYSLKVSRFIKIVEGMVSEMFVEAQCNYRETRSRRRGTARAAAGCAASGGLRSPRPPGPAPAPTRAHPQSAPDRRSRFAFVCDRVSFAAAYTLIMKW</sequence>
<feature type="compositionally biased region" description="Low complexity" evidence="1">
    <location>
        <begin position="100"/>
        <end position="114"/>
    </location>
</feature>
<name>A0A4C1VHQ6_EUMVA</name>
<dbReference type="EMBL" id="BGZK01000352">
    <property type="protein sequence ID" value="GBP38638.1"/>
    <property type="molecule type" value="Genomic_DNA"/>
</dbReference>
<dbReference type="AlphaFoldDB" id="A0A4C1VHQ6"/>
<feature type="region of interest" description="Disordered" evidence="1">
    <location>
        <begin position="93"/>
        <end position="133"/>
    </location>
</feature>
<keyword evidence="3" id="KW-1185">Reference proteome</keyword>
<proteinExistence type="predicted"/>
<organism evidence="2 3">
    <name type="scientific">Eumeta variegata</name>
    <name type="common">Bagworm moth</name>
    <name type="synonym">Eumeta japonica</name>
    <dbReference type="NCBI Taxonomy" id="151549"/>
    <lineage>
        <taxon>Eukaryota</taxon>
        <taxon>Metazoa</taxon>
        <taxon>Ecdysozoa</taxon>
        <taxon>Arthropoda</taxon>
        <taxon>Hexapoda</taxon>
        <taxon>Insecta</taxon>
        <taxon>Pterygota</taxon>
        <taxon>Neoptera</taxon>
        <taxon>Endopterygota</taxon>
        <taxon>Lepidoptera</taxon>
        <taxon>Glossata</taxon>
        <taxon>Ditrysia</taxon>
        <taxon>Tineoidea</taxon>
        <taxon>Psychidae</taxon>
        <taxon>Oiketicinae</taxon>
        <taxon>Eumeta</taxon>
    </lineage>
</organism>
<evidence type="ECO:0000313" key="3">
    <source>
        <dbReference type="Proteomes" id="UP000299102"/>
    </source>
</evidence>
<protein>
    <submittedName>
        <fullName evidence="2">Uncharacterized protein</fullName>
    </submittedName>
</protein>
<reference evidence="2 3" key="1">
    <citation type="journal article" date="2019" name="Commun. Biol.">
        <title>The bagworm genome reveals a unique fibroin gene that provides high tensile strength.</title>
        <authorList>
            <person name="Kono N."/>
            <person name="Nakamura H."/>
            <person name="Ohtoshi R."/>
            <person name="Tomita M."/>
            <person name="Numata K."/>
            <person name="Arakawa K."/>
        </authorList>
    </citation>
    <scope>NUCLEOTIDE SEQUENCE [LARGE SCALE GENOMIC DNA]</scope>
</reference>
<accession>A0A4C1VHQ6</accession>
<evidence type="ECO:0000256" key="1">
    <source>
        <dbReference type="SAM" id="MobiDB-lite"/>
    </source>
</evidence>
<gene>
    <name evidence="2" type="ORF">EVAR_27825_1</name>
</gene>
<comment type="caution">
    <text evidence="2">The sequence shown here is derived from an EMBL/GenBank/DDBJ whole genome shotgun (WGS) entry which is preliminary data.</text>
</comment>